<dbReference type="RefSeq" id="WP_006549247.1">
    <property type="nucleotide sequence ID" value="NZ_CP136961.1"/>
</dbReference>
<evidence type="ECO:0000313" key="2">
    <source>
        <dbReference type="Proteomes" id="UP000234778"/>
    </source>
</evidence>
<accession>A0A2I1KRM7</accession>
<dbReference type="Proteomes" id="UP000234778">
    <property type="component" value="Unassembled WGS sequence"/>
</dbReference>
<comment type="caution">
    <text evidence="1">The sequence shown here is derived from an EMBL/GenBank/DDBJ whole genome shotgun (WGS) entry which is preliminary data.</text>
</comment>
<protein>
    <submittedName>
        <fullName evidence="1">Uncharacterized protein</fullName>
    </submittedName>
</protein>
<dbReference type="AlphaFoldDB" id="A0A2I1KRM7"/>
<reference evidence="1 2" key="1">
    <citation type="submission" date="2017-12" db="EMBL/GenBank/DDBJ databases">
        <title>Phylogenetic diversity of female urinary microbiome.</title>
        <authorList>
            <person name="Thomas-White K."/>
            <person name="Wolfe A.J."/>
        </authorList>
    </citation>
    <scope>NUCLEOTIDE SEQUENCE [LARGE SCALE GENOMIC DNA]</scope>
    <source>
        <strain evidence="1 2">UMB0319</strain>
    </source>
</reference>
<dbReference type="EMBL" id="PKHA01000009">
    <property type="protein sequence ID" value="PKY98258.1"/>
    <property type="molecule type" value="Genomic_DNA"/>
</dbReference>
<dbReference type="NCBIfam" id="NF040618">
    <property type="entry name" value="PPA1309_fam"/>
    <property type="match status" value="1"/>
</dbReference>
<gene>
    <name evidence="1" type="ORF">CYJ26_08515</name>
</gene>
<sequence length="192" mass="20341">MSDASSSATPSPLPAAQAALARVVAEVEEHMSHRGWDAPVAVFALVRTAAALEADPDLAAVLDEEAVAEARQDQHALTVIEQEQLPEATDLEDLLAQLAWPETVDGVALSVERVSLPPSAEEEAVSIADPQERLAFLQSHPARDDVRIVVGVLRSGEAWCAVRTRSHDRTDAVVQGEAMVPGLIEALGATFA</sequence>
<name>A0A2I1KRM7_9ACTO</name>
<dbReference type="GeneID" id="81708975"/>
<evidence type="ECO:0000313" key="1">
    <source>
        <dbReference type="EMBL" id="PKY98258.1"/>
    </source>
</evidence>
<dbReference type="InterPro" id="IPR047681">
    <property type="entry name" value="PPA1309-like"/>
</dbReference>
<proteinExistence type="predicted"/>
<organism evidence="1 2">
    <name type="scientific">Actinomyces urogenitalis</name>
    <dbReference type="NCBI Taxonomy" id="103621"/>
    <lineage>
        <taxon>Bacteria</taxon>
        <taxon>Bacillati</taxon>
        <taxon>Actinomycetota</taxon>
        <taxon>Actinomycetes</taxon>
        <taxon>Actinomycetales</taxon>
        <taxon>Actinomycetaceae</taxon>
        <taxon>Actinomyces</taxon>
    </lineage>
</organism>